<dbReference type="InterPro" id="IPR013096">
    <property type="entry name" value="Cupin_2"/>
</dbReference>
<dbReference type="PANTHER" id="PTHR35848">
    <property type="entry name" value="OXALATE-BINDING PROTEIN"/>
    <property type="match status" value="1"/>
</dbReference>
<dbReference type="PANTHER" id="PTHR35848:SF6">
    <property type="entry name" value="CUPIN TYPE-2 DOMAIN-CONTAINING PROTEIN"/>
    <property type="match status" value="1"/>
</dbReference>
<dbReference type="EMBL" id="JAPOHD010000020">
    <property type="protein sequence ID" value="MCY1720609.1"/>
    <property type="molecule type" value="Genomic_DNA"/>
</dbReference>
<dbReference type="AlphaFoldDB" id="A0A9X3F4V7"/>
<dbReference type="GO" id="GO:0046872">
    <property type="term" value="F:metal ion binding"/>
    <property type="evidence" value="ECO:0007669"/>
    <property type="project" value="UniProtKB-KW"/>
</dbReference>
<keyword evidence="5" id="KW-1185">Reference proteome</keyword>
<name>A0A9X3F4V7_9BACT</name>
<dbReference type="Gene3D" id="2.60.120.10">
    <property type="entry name" value="Jelly Rolls"/>
    <property type="match status" value="2"/>
</dbReference>
<accession>A0A9X3F4V7</accession>
<sequence>MKQLFVLLFATIINISAFAQNLEKLETSVYDWNKLEIVKTQSGEKRQLFEGHTNALSYFEVHVTTLNPGKAPHGSHVHKDMEELIIVKEGQIEQSINGVKKVLGPGSVILALPGDDHGIWNAGDIQASYYIIRWKKGDNPNLARAKESGGSKFYDWKDIEYSTTKKGGKRQFMQRPTSLLEELEMHVTTLDAGVTSHGEHVHESEEIILVIKGEVEESINGTKYRVGPGSLLLLMDEIPHGIQNVGEGQCEYFAFKWK</sequence>
<dbReference type="InterPro" id="IPR051610">
    <property type="entry name" value="GPI/OXD"/>
</dbReference>
<dbReference type="InterPro" id="IPR014710">
    <property type="entry name" value="RmlC-like_jellyroll"/>
</dbReference>
<feature type="domain" description="Cupin type-2" evidence="3">
    <location>
        <begin position="187"/>
        <end position="253"/>
    </location>
</feature>
<dbReference type="CDD" id="cd02209">
    <property type="entry name" value="cupin_XRE_C"/>
    <property type="match status" value="1"/>
</dbReference>
<organism evidence="4 5">
    <name type="scientific">Draconibacterium aestuarii</name>
    <dbReference type="NCBI Taxonomy" id="2998507"/>
    <lineage>
        <taxon>Bacteria</taxon>
        <taxon>Pseudomonadati</taxon>
        <taxon>Bacteroidota</taxon>
        <taxon>Bacteroidia</taxon>
        <taxon>Marinilabiliales</taxon>
        <taxon>Prolixibacteraceae</taxon>
        <taxon>Draconibacterium</taxon>
    </lineage>
</organism>
<evidence type="ECO:0000256" key="2">
    <source>
        <dbReference type="SAM" id="SignalP"/>
    </source>
</evidence>
<dbReference type="Proteomes" id="UP001145087">
    <property type="component" value="Unassembled WGS sequence"/>
</dbReference>
<dbReference type="SUPFAM" id="SSF51182">
    <property type="entry name" value="RmlC-like cupins"/>
    <property type="match status" value="1"/>
</dbReference>
<dbReference type="Pfam" id="PF07883">
    <property type="entry name" value="Cupin_2"/>
    <property type="match status" value="2"/>
</dbReference>
<evidence type="ECO:0000256" key="1">
    <source>
        <dbReference type="ARBA" id="ARBA00022723"/>
    </source>
</evidence>
<keyword evidence="1" id="KW-0479">Metal-binding</keyword>
<proteinExistence type="predicted"/>
<gene>
    <name evidence="4" type="ORF">OU798_09665</name>
</gene>
<evidence type="ECO:0000313" key="4">
    <source>
        <dbReference type="EMBL" id="MCY1720609.1"/>
    </source>
</evidence>
<feature type="signal peptide" evidence="2">
    <location>
        <begin position="1"/>
        <end position="19"/>
    </location>
</feature>
<feature type="chain" id="PRO_5040871855" evidence="2">
    <location>
        <begin position="20"/>
        <end position="258"/>
    </location>
</feature>
<feature type="domain" description="Cupin type-2" evidence="3">
    <location>
        <begin position="63"/>
        <end position="131"/>
    </location>
</feature>
<protein>
    <submittedName>
        <fullName evidence="4">Cupin domain-containing protein</fullName>
    </submittedName>
</protein>
<evidence type="ECO:0000313" key="5">
    <source>
        <dbReference type="Proteomes" id="UP001145087"/>
    </source>
</evidence>
<keyword evidence="2" id="KW-0732">Signal</keyword>
<comment type="caution">
    <text evidence="4">The sequence shown here is derived from an EMBL/GenBank/DDBJ whole genome shotgun (WGS) entry which is preliminary data.</text>
</comment>
<reference evidence="4" key="1">
    <citation type="submission" date="2022-11" db="EMBL/GenBank/DDBJ databases">
        <title>Marilongibacter aestuarii gen. nov., sp. nov., isolated from tidal flat sediment.</title>
        <authorList>
            <person name="Jiayan W."/>
        </authorList>
    </citation>
    <scope>NUCLEOTIDE SEQUENCE</scope>
    <source>
        <strain evidence="4">Z1-6</strain>
    </source>
</reference>
<dbReference type="InterPro" id="IPR011051">
    <property type="entry name" value="RmlC_Cupin_sf"/>
</dbReference>
<dbReference type="RefSeq" id="WP_343332943.1">
    <property type="nucleotide sequence ID" value="NZ_JAPOHD010000020.1"/>
</dbReference>
<evidence type="ECO:0000259" key="3">
    <source>
        <dbReference type="Pfam" id="PF07883"/>
    </source>
</evidence>